<proteinExistence type="inferred from homology"/>
<dbReference type="InterPro" id="IPR036962">
    <property type="entry name" value="Glyco_hydro_3_N_sf"/>
</dbReference>
<name>A0A1L9SFR2_9EURO</name>
<dbReference type="Proteomes" id="UP000184188">
    <property type="component" value="Unassembled WGS sequence"/>
</dbReference>
<evidence type="ECO:0000256" key="8">
    <source>
        <dbReference type="ARBA" id="ARBA00023295"/>
    </source>
</evidence>
<dbReference type="InterPro" id="IPR017853">
    <property type="entry name" value="GH"/>
</dbReference>
<evidence type="ECO:0000313" key="15">
    <source>
        <dbReference type="EMBL" id="OJJ46006.1"/>
    </source>
</evidence>
<dbReference type="InterPro" id="IPR044993">
    <property type="entry name" value="BXL"/>
</dbReference>
<dbReference type="Gene3D" id="3.40.50.1700">
    <property type="entry name" value="Glycoside hydrolase family 3 C-terminal domain"/>
    <property type="match status" value="2"/>
</dbReference>
<evidence type="ECO:0000256" key="2">
    <source>
        <dbReference type="ARBA" id="ARBA00005336"/>
    </source>
</evidence>
<evidence type="ECO:0000256" key="11">
    <source>
        <dbReference type="ARBA" id="ARBA00026107"/>
    </source>
</evidence>
<dbReference type="Pfam" id="PF14310">
    <property type="entry name" value="Fn3-like"/>
    <property type="match status" value="1"/>
</dbReference>
<dbReference type="GeneID" id="34615942"/>
<dbReference type="GO" id="GO:0046556">
    <property type="term" value="F:alpha-L-arabinofuranosidase activity"/>
    <property type="evidence" value="ECO:0007669"/>
    <property type="project" value="TreeGrafter"/>
</dbReference>
<feature type="signal peptide" evidence="13">
    <location>
        <begin position="1"/>
        <end position="19"/>
    </location>
</feature>
<evidence type="ECO:0000256" key="1">
    <source>
        <dbReference type="ARBA" id="ARBA00004851"/>
    </source>
</evidence>
<dbReference type="InterPro" id="IPR001764">
    <property type="entry name" value="Glyco_hydro_3_N"/>
</dbReference>
<dbReference type="GO" id="GO:0045493">
    <property type="term" value="P:xylan catabolic process"/>
    <property type="evidence" value="ECO:0007669"/>
    <property type="project" value="UniProtKB-KW"/>
</dbReference>
<sequence length="934" mass="102485">MKKALFCVSSIALAHVGYTQLFNQAGLRQRPLKNPLNDGRDTFLDELVMELTVPELVLQMHLMFADNIIGPNGDHGSYDRMMQPAPSAAIGMIHDWYPTNTSQYNELQRLNALKARVNIPILQTGECLHGVGSFTLSMFPQAIGLAASFDTGLVHRVGRAIGVEASSIGVRACFSPVLDLGKDPRWGRVQEAWGEDVVLTSHMGVAYASGLSKNSSWSDPDAVVPVMKHFAAHGSPQGGHNGAPFFGYGHRSVLHEMLVPFKAAIDLGGVKGVMMAYNDLDEVPCSVNPLLYKALDEWGFDGYITADDAGLLQLFNRHRVTSSVADTIAQWQNAGGMVQFYDFPLDQYVETFVDLVANSTVSIETLRSHVRRILGVKYDLGLFHNRYITAEVHPESITTAHQPLTLEAAHKTIVLLENRNKLLPLDPGRQGLQRIALVGPFSDTFNHGDYSDQWGSAQTLHASTLRQGIMDHLEKHSPATELITSWGANSWMYNAQYTIPPYLLTAQGQSGGLWATYYADSHFQDARFETLETPSRNWGIYPPRDLPSNNFSVVWEGTLSVPVDTEVEGWLGVAVNRNNCARLYVDGVLLVEVRADNVLSNIPGRSYSETNGTSPPPGSGPFTFRRGAQHTLRLEYQAWKYTGLVENMGSLNSQVLLFWNLVDHPMVDSKQAVELARSSDVVVLAVGAAWNSDGEGGDRANLGLSPDQAALADAIFALDKPVVMVLQGGRPFAIPEYYSKAAAVLNTFFPGQSGGQAISDALFGVINPGGRVPLSVPSSVGTLPVFYNYKQTAERDYTDLSFQPVYPFGYGLSYTTFETGKFRATQSQFTPESTVTFRVDITNTGEVAGSYVAQIYLLGRVSSITRPVRQLVAFSRVYLDAGVSYTATLEVEVSRYLAIVDRWDRWTVERGEYTFALLENGGMSVGPNVTLTCI</sequence>
<dbReference type="InterPro" id="IPR011658">
    <property type="entry name" value="PA14_dom"/>
</dbReference>
<dbReference type="PROSITE" id="PS51820">
    <property type="entry name" value="PA14"/>
    <property type="match status" value="1"/>
</dbReference>
<feature type="domain" description="PA14" evidence="14">
    <location>
        <begin position="508"/>
        <end position="673"/>
    </location>
</feature>
<protein>
    <recommendedName>
        <fullName evidence="11">xylan 1,4-beta-xylosidase</fullName>
        <ecNumber evidence="11">3.2.1.37</ecNumber>
    </recommendedName>
</protein>
<evidence type="ECO:0000256" key="6">
    <source>
        <dbReference type="ARBA" id="ARBA00023180"/>
    </source>
</evidence>
<keyword evidence="5" id="KW-0378">Hydrolase</keyword>
<dbReference type="InterPro" id="IPR036881">
    <property type="entry name" value="Glyco_hydro_3_C_sf"/>
</dbReference>
<evidence type="ECO:0000259" key="14">
    <source>
        <dbReference type="PROSITE" id="PS51820"/>
    </source>
</evidence>
<dbReference type="InterPro" id="IPR013783">
    <property type="entry name" value="Ig-like_fold"/>
</dbReference>
<feature type="region of interest" description="Disordered" evidence="12">
    <location>
        <begin position="604"/>
        <end position="623"/>
    </location>
</feature>
<dbReference type="Gene3D" id="2.60.40.10">
    <property type="entry name" value="Immunoglobulins"/>
    <property type="match status" value="1"/>
</dbReference>
<evidence type="ECO:0000256" key="5">
    <source>
        <dbReference type="ARBA" id="ARBA00022801"/>
    </source>
</evidence>
<dbReference type="InterPro" id="IPR002772">
    <property type="entry name" value="Glyco_hydro_3_C"/>
</dbReference>
<evidence type="ECO:0000256" key="13">
    <source>
        <dbReference type="SAM" id="SignalP"/>
    </source>
</evidence>
<dbReference type="SUPFAM" id="SSF52279">
    <property type="entry name" value="Beta-D-glucan exohydrolase, C-terminal domain"/>
    <property type="match status" value="1"/>
</dbReference>
<dbReference type="OrthoDB" id="2123594at2759"/>
<comment type="pathway">
    <text evidence="1">Glycan degradation; xylan degradation.</text>
</comment>
<evidence type="ECO:0000256" key="9">
    <source>
        <dbReference type="ARBA" id="ARBA00023326"/>
    </source>
</evidence>
<dbReference type="RefSeq" id="XP_022580516.1">
    <property type="nucleotide sequence ID" value="XM_022729478.1"/>
</dbReference>
<feature type="chain" id="PRO_5012137628" description="xylan 1,4-beta-xylosidase" evidence="13">
    <location>
        <begin position="20"/>
        <end position="934"/>
    </location>
</feature>
<keyword evidence="6" id="KW-0325">Glycoprotein</keyword>
<dbReference type="STRING" id="1073090.A0A1L9SFR2"/>
<keyword evidence="8" id="KW-0326">Glycosidase</keyword>
<dbReference type="Pfam" id="PF07691">
    <property type="entry name" value="PA14"/>
    <property type="match status" value="1"/>
</dbReference>
<dbReference type="Gene3D" id="3.20.20.300">
    <property type="entry name" value="Glycoside hydrolase, family 3, N-terminal domain"/>
    <property type="match status" value="1"/>
</dbReference>
<keyword evidence="3" id="KW-0858">Xylan degradation</keyword>
<keyword evidence="9" id="KW-0624">Polysaccharide degradation</keyword>
<keyword evidence="7" id="KW-0119">Carbohydrate metabolism</keyword>
<dbReference type="EC" id="3.2.1.37" evidence="11"/>
<evidence type="ECO:0000256" key="7">
    <source>
        <dbReference type="ARBA" id="ARBA00023277"/>
    </source>
</evidence>
<accession>A0A1L9SFR2</accession>
<gene>
    <name evidence="15" type="ORF">ASPZODRAFT_67626</name>
</gene>
<dbReference type="PRINTS" id="PR00133">
    <property type="entry name" value="GLHYDRLASE3"/>
</dbReference>
<dbReference type="GO" id="GO:0009044">
    <property type="term" value="F:xylan 1,4-beta-xylosidase activity"/>
    <property type="evidence" value="ECO:0007669"/>
    <property type="project" value="UniProtKB-EC"/>
</dbReference>
<dbReference type="InterPro" id="IPR037524">
    <property type="entry name" value="PA14/GLEYA"/>
</dbReference>
<evidence type="ECO:0000256" key="4">
    <source>
        <dbReference type="ARBA" id="ARBA00022729"/>
    </source>
</evidence>
<evidence type="ECO:0000256" key="12">
    <source>
        <dbReference type="SAM" id="MobiDB-lite"/>
    </source>
</evidence>
<keyword evidence="16" id="KW-1185">Reference proteome</keyword>
<dbReference type="AlphaFoldDB" id="A0A1L9SFR2"/>
<comment type="similarity">
    <text evidence="2">Belongs to the glycosyl hydrolase 3 family.</text>
</comment>
<comment type="catalytic activity">
    <reaction evidence="10">
        <text>Hydrolysis of (1-&gt;4)-beta-D-xylans, to remove successive D-xylose residues from the non-reducing termini.</text>
        <dbReference type="EC" id="3.2.1.37"/>
    </reaction>
</comment>
<organism evidence="15 16">
    <name type="scientific">Penicilliopsis zonata CBS 506.65</name>
    <dbReference type="NCBI Taxonomy" id="1073090"/>
    <lineage>
        <taxon>Eukaryota</taxon>
        <taxon>Fungi</taxon>
        <taxon>Dikarya</taxon>
        <taxon>Ascomycota</taxon>
        <taxon>Pezizomycotina</taxon>
        <taxon>Eurotiomycetes</taxon>
        <taxon>Eurotiomycetidae</taxon>
        <taxon>Eurotiales</taxon>
        <taxon>Aspergillaceae</taxon>
        <taxon>Penicilliopsis</taxon>
    </lineage>
</organism>
<dbReference type="UniPathway" id="UPA00696"/>
<keyword evidence="4 13" id="KW-0732">Signal</keyword>
<evidence type="ECO:0000256" key="10">
    <source>
        <dbReference type="ARBA" id="ARBA00024574"/>
    </source>
</evidence>
<evidence type="ECO:0000313" key="16">
    <source>
        <dbReference type="Proteomes" id="UP000184188"/>
    </source>
</evidence>
<dbReference type="GO" id="GO:0030245">
    <property type="term" value="P:cellulose catabolic process"/>
    <property type="evidence" value="ECO:0007669"/>
    <property type="project" value="UniProtKB-UniPathway"/>
</dbReference>
<dbReference type="PANTHER" id="PTHR42721:SF3">
    <property type="entry name" value="BETA-D-XYLOSIDASE 5-RELATED"/>
    <property type="match status" value="1"/>
</dbReference>
<dbReference type="EMBL" id="KV878343">
    <property type="protein sequence ID" value="OJJ46006.1"/>
    <property type="molecule type" value="Genomic_DNA"/>
</dbReference>
<dbReference type="GO" id="GO:0031222">
    <property type="term" value="P:arabinan catabolic process"/>
    <property type="evidence" value="ECO:0007669"/>
    <property type="project" value="TreeGrafter"/>
</dbReference>
<dbReference type="Pfam" id="PF01915">
    <property type="entry name" value="Glyco_hydro_3_C"/>
    <property type="match status" value="1"/>
</dbReference>
<dbReference type="VEuPathDB" id="FungiDB:ASPZODRAFT_67626"/>
<dbReference type="SMART" id="SM01217">
    <property type="entry name" value="Fn3_like"/>
    <property type="match status" value="1"/>
</dbReference>
<dbReference type="Pfam" id="PF00933">
    <property type="entry name" value="Glyco_hydro_3"/>
    <property type="match status" value="1"/>
</dbReference>
<dbReference type="SUPFAM" id="SSF51445">
    <property type="entry name" value="(Trans)glycosidases"/>
    <property type="match status" value="1"/>
</dbReference>
<dbReference type="PANTHER" id="PTHR42721">
    <property type="entry name" value="SUGAR HYDROLASE-RELATED"/>
    <property type="match status" value="1"/>
</dbReference>
<reference evidence="16" key="1">
    <citation type="journal article" date="2017" name="Genome Biol.">
        <title>Comparative genomics reveals high biological diversity and specific adaptations in the industrially and medically important fungal genus Aspergillus.</title>
        <authorList>
            <person name="de Vries R.P."/>
            <person name="Riley R."/>
            <person name="Wiebenga A."/>
            <person name="Aguilar-Osorio G."/>
            <person name="Amillis S."/>
            <person name="Uchima C.A."/>
            <person name="Anderluh G."/>
            <person name="Asadollahi M."/>
            <person name="Askin M."/>
            <person name="Barry K."/>
            <person name="Battaglia E."/>
            <person name="Bayram O."/>
            <person name="Benocci T."/>
            <person name="Braus-Stromeyer S.A."/>
            <person name="Caldana C."/>
            <person name="Canovas D."/>
            <person name="Cerqueira G.C."/>
            <person name="Chen F."/>
            <person name="Chen W."/>
            <person name="Choi C."/>
            <person name="Clum A."/>
            <person name="Dos Santos R.A."/>
            <person name="Damasio A.R."/>
            <person name="Diallinas G."/>
            <person name="Emri T."/>
            <person name="Fekete E."/>
            <person name="Flipphi M."/>
            <person name="Freyberg S."/>
            <person name="Gallo A."/>
            <person name="Gournas C."/>
            <person name="Habgood R."/>
            <person name="Hainaut M."/>
            <person name="Harispe M.L."/>
            <person name="Henrissat B."/>
            <person name="Hilden K.S."/>
            <person name="Hope R."/>
            <person name="Hossain A."/>
            <person name="Karabika E."/>
            <person name="Karaffa L."/>
            <person name="Karanyi Z."/>
            <person name="Krasevec N."/>
            <person name="Kuo A."/>
            <person name="Kusch H."/>
            <person name="LaButti K."/>
            <person name="Lagendijk E.L."/>
            <person name="Lapidus A."/>
            <person name="Levasseur A."/>
            <person name="Lindquist E."/>
            <person name="Lipzen A."/>
            <person name="Logrieco A.F."/>
            <person name="MacCabe A."/>
            <person name="Maekelae M.R."/>
            <person name="Malavazi I."/>
            <person name="Melin P."/>
            <person name="Meyer V."/>
            <person name="Mielnichuk N."/>
            <person name="Miskei M."/>
            <person name="Molnar A.P."/>
            <person name="Mule G."/>
            <person name="Ngan C.Y."/>
            <person name="Orejas M."/>
            <person name="Orosz E."/>
            <person name="Ouedraogo J.P."/>
            <person name="Overkamp K.M."/>
            <person name="Park H.-S."/>
            <person name="Perrone G."/>
            <person name="Piumi F."/>
            <person name="Punt P.J."/>
            <person name="Ram A.F."/>
            <person name="Ramon A."/>
            <person name="Rauscher S."/>
            <person name="Record E."/>
            <person name="Riano-Pachon D.M."/>
            <person name="Robert V."/>
            <person name="Roehrig J."/>
            <person name="Ruller R."/>
            <person name="Salamov A."/>
            <person name="Salih N.S."/>
            <person name="Samson R.A."/>
            <person name="Sandor E."/>
            <person name="Sanguinetti M."/>
            <person name="Schuetze T."/>
            <person name="Sepcic K."/>
            <person name="Shelest E."/>
            <person name="Sherlock G."/>
            <person name="Sophianopoulou V."/>
            <person name="Squina F.M."/>
            <person name="Sun H."/>
            <person name="Susca A."/>
            <person name="Todd R.B."/>
            <person name="Tsang A."/>
            <person name="Unkles S.E."/>
            <person name="van de Wiele N."/>
            <person name="van Rossen-Uffink D."/>
            <person name="Oliveira J.V."/>
            <person name="Vesth T.C."/>
            <person name="Visser J."/>
            <person name="Yu J.-H."/>
            <person name="Zhou M."/>
            <person name="Andersen M.R."/>
            <person name="Archer D.B."/>
            <person name="Baker S.E."/>
            <person name="Benoit I."/>
            <person name="Brakhage A.A."/>
            <person name="Braus G.H."/>
            <person name="Fischer R."/>
            <person name="Frisvad J.C."/>
            <person name="Goldman G.H."/>
            <person name="Houbraken J."/>
            <person name="Oakley B."/>
            <person name="Pocsi I."/>
            <person name="Scazzocchio C."/>
            <person name="Seiboth B."/>
            <person name="vanKuyk P.A."/>
            <person name="Wortman J."/>
            <person name="Dyer P.S."/>
            <person name="Grigoriev I.V."/>
        </authorList>
    </citation>
    <scope>NUCLEOTIDE SEQUENCE [LARGE SCALE GENOMIC DNA]</scope>
    <source>
        <strain evidence="16">CBS 506.65</strain>
    </source>
</reference>
<dbReference type="InterPro" id="IPR026891">
    <property type="entry name" value="Fn3-like"/>
</dbReference>
<evidence type="ECO:0000256" key="3">
    <source>
        <dbReference type="ARBA" id="ARBA00022651"/>
    </source>
</evidence>